<protein>
    <recommendedName>
        <fullName evidence="3">Flagellar protein FlgN</fullName>
    </recommendedName>
</protein>
<evidence type="ECO:0008006" key="3">
    <source>
        <dbReference type="Google" id="ProtNLM"/>
    </source>
</evidence>
<dbReference type="RefSeq" id="WP_188824786.1">
    <property type="nucleotide sequence ID" value="NZ_BMHH01000011.1"/>
</dbReference>
<gene>
    <name evidence="1" type="ORF">GCM10011491_27670</name>
</gene>
<proteinExistence type="predicted"/>
<evidence type="ECO:0000313" key="2">
    <source>
        <dbReference type="Proteomes" id="UP000646478"/>
    </source>
</evidence>
<comment type="caution">
    <text evidence="1">The sequence shown here is derived from an EMBL/GenBank/DDBJ whole genome shotgun (WGS) entry which is preliminary data.</text>
</comment>
<keyword evidence="2" id="KW-1185">Reference proteome</keyword>
<dbReference type="EMBL" id="BMHH01000011">
    <property type="protein sequence ID" value="GGA97892.1"/>
    <property type="molecule type" value="Genomic_DNA"/>
</dbReference>
<dbReference type="AlphaFoldDB" id="A0A916SGA5"/>
<evidence type="ECO:0000313" key="1">
    <source>
        <dbReference type="EMBL" id="GGA97892.1"/>
    </source>
</evidence>
<reference evidence="1" key="2">
    <citation type="submission" date="2020-09" db="EMBL/GenBank/DDBJ databases">
        <authorList>
            <person name="Sun Q."/>
            <person name="Zhou Y."/>
        </authorList>
    </citation>
    <scope>NUCLEOTIDE SEQUENCE</scope>
    <source>
        <strain evidence="1">CGMCC 1.15082</strain>
    </source>
</reference>
<dbReference type="Proteomes" id="UP000646478">
    <property type="component" value="Unassembled WGS sequence"/>
</dbReference>
<name>A0A916SGA5_9HYPH</name>
<accession>A0A916SGA5</accession>
<sequence>MTSENMLAIIEAADTPREQAEVEAVLKPVVNAIERLETVVETETQMLLEGAHPDLVEINARKSRGLYDFTRAMNKASARAEASALRTLQPLLDRLRQKLERNCDALQLHLRAVGELSDIIRTAIETHEADGTYTLRDARAGQAL</sequence>
<organism evidence="1 2">
    <name type="scientific">Brucella endophytica</name>
    <dbReference type="NCBI Taxonomy" id="1963359"/>
    <lineage>
        <taxon>Bacteria</taxon>
        <taxon>Pseudomonadati</taxon>
        <taxon>Pseudomonadota</taxon>
        <taxon>Alphaproteobacteria</taxon>
        <taxon>Hyphomicrobiales</taxon>
        <taxon>Brucellaceae</taxon>
        <taxon>Brucella/Ochrobactrum group</taxon>
        <taxon>Brucella</taxon>
    </lineage>
</organism>
<reference evidence="1" key="1">
    <citation type="journal article" date="2014" name="Int. J. Syst. Evol. Microbiol.">
        <title>Complete genome sequence of Corynebacterium casei LMG S-19264T (=DSM 44701T), isolated from a smear-ripened cheese.</title>
        <authorList>
            <consortium name="US DOE Joint Genome Institute (JGI-PGF)"/>
            <person name="Walter F."/>
            <person name="Albersmeier A."/>
            <person name="Kalinowski J."/>
            <person name="Ruckert C."/>
        </authorList>
    </citation>
    <scope>NUCLEOTIDE SEQUENCE</scope>
    <source>
        <strain evidence="1">CGMCC 1.15082</strain>
    </source>
</reference>